<dbReference type="InterPro" id="IPR016181">
    <property type="entry name" value="Acyl_CoA_acyltransferase"/>
</dbReference>
<dbReference type="RefSeq" id="WP_113825426.1">
    <property type="nucleotide sequence ID" value="NZ_QOCE01000047.1"/>
</dbReference>
<dbReference type="Gene3D" id="3.40.630.30">
    <property type="match status" value="1"/>
</dbReference>
<gene>
    <name evidence="4" type="ORF">DS909_20445</name>
</gene>
<sequence>MQLRPATLSDAPGLAALSIEVWLGTYIKDGVTPFFASYALDAFTAERFTKVLQDPGEHILVSERGQGIDGFVRITQNKPAPVPGCSDIEISTLYVQPRHHGHGTGLALLDAGLRICATLGAKSPWLTTNSENAQALGFYRAQGFETIGQTHFRIEDQAYLNDVLTRKLTLS</sequence>
<dbReference type="InterPro" id="IPR000182">
    <property type="entry name" value="GNAT_dom"/>
</dbReference>
<evidence type="ECO:0000313" key="4">
    <source>
        <dbReference type="EMBL" id="RBW51047.1"/>
    </source>
</evidence>
<dbReference type="SUPFAM" id="SSF55729">
    <property type="entry name" value="Acyl-CoA N-acyltransferases (Nat)"/>
    <property type="match status" value="1"/>
</dbReference>
<dbReference type="InterPro" id="IPR050832">
    <property type="entry name" value="Bact_Acetyltransf"/>
</dbReference>
<dbReference type="EMBL" id="QOCE01000047">
    <property type="protein sequence ID" value="RBW51047.1"/>
    <property type="molecule type" value="Genomic_DNA"/>
</dbReference>
<dbReference type="OrthoDB" id="7205533at2"/>
<evidence type="ECO:0000256" key="2">
    <source>
        <dbReference type="ARBA" id="ARBA00023315"/>
    </source>
</evidence>
<reference evidence="4 5" key="1">
    <citation type="submission" date="2018-07" db="EMBL/GenBank/DDBJ databases">
        <title>Modular assembly of carbohydrate-degrading microbial communities in the ocean.</title>
        <authorList>
            <person name="Enke T.N."/>
            <person name="Datta M.S."/>
            <person name="Schwartzman J.A."/>
            <person name="Cermak N."/>
            <person name="Schmitz D.A."/>
            <person name="Barrere J."/>
            <person name="Cordero O.X."/>
        </authorList>
    </citation>
    <scope>NUCLEOTIDE SEQUENCE [LARGE SCALE GENOMIC DNA]</scope>
    <source>
        <strain evidence="4 5">C3M10</strain>
    </source>
</reference>
<organism evidence="4 5">
    <name type="scientific">Phaeobacter gallaeciensis</name>
    <dbReference type="NCBI Taxonomy" id="60890"/>
    <lineage>
        <taxon>Bacteria</taxon>
        <taxon>Pseudomonadati</taxon>
        <taxon>Pseudomonadota</taxon>
        <taxon>Alphaproteobacteria</taxon>
        <taxon>Rhodobacterales</taxon>
        <taxon>Roseobacteraceae</taxon>
        <taxon>Phaeobacter</taxon>
    </lineage>
</organism>
<protein>
    <submittedName>
        <fullName evidence="4">GNAT family N-acetyltransferase</fullName>
    </submittedName>
</protein>
<name>A0A366WPF6_9RHOB</name>
<keyword evidence="2" id="KW-0012">Acyltransferase</keyword>
<evidence type="ECO:0000259" key="3">
    <source>
        <dbReference type="PROSITE" id="PS51186"/>
    </source>
</evidence>
<dbReference type="Proteomes" id="UP000252706">
    <property type="component" value="Unassembled WGS sequence"/>
</dbReference>
<dbReference type="GO" id="GO:0016747">
    <property type="term" value="F:acyltransferase activity, transferring groups other than amino-acyl groups"/>
    <property type="evidence" value="ECO:0007669"/>
    <property type="project" value="InterPro"/>
</dbReference>
<dbReference type="PROSITE" id="PS51186">
    <property type="entry name" value="GNAT"/>
    <property type="match status" value="1"/>
</dbReference>
<dbReference type="PANTHER" id="PTHR43877:SF2">
    <property type="entry name" value="AMINOALKYLPHOSPHONATE N-ACETYLTRANSFERASE-RELATED"/>
    <property type="match status" value="1"/>
</dbReference>
<dbReference type="AlphaFoldDB" id="A0A366WPF6"/>
<accession>A0A366WPF6</accession>
<dbReference type="PANTHER" id="PTHR43877">
    <property type="entry name" value="AMINOALKYLPHOSPHONATE N-ACETYLTRANSFERASE-RELATED-RELATED"/>
    <property type="match status" value="1"/>
</dbReference>
<evidence type="ECO:0000256" key="1">
    <source>
        <dbReference type="ARBA" id="ARBA00022679"/>
    </source>
</evidence>
<keyword evidence="1 4" id="KW-0808">Transferase</keyword>
<evidence type="ECO:0000313" key="5">
    <source>
        <dbReference type="Proteomes" id="UP000252706"/>
    </source>
</evidence>
<feature type="domain" description="N-acetyltransferase" evidence="3">
    <location>
        <begin position="1"/>
        <end position="166"/>
    </location>
</feature>
<comment type="caution">
    <text evidence="4">The sequence shown here is derived from an EMBL/GenBank/DDBJ whole genome shotgun (WGS) entry which is preliminary data.</text>
</comment>
<proteinExistence type="predicted"/>
<dbReference type="Pfam" id="PF00583">
    <property type="entry name" value="Acetyltransf_1"/>
    <property type="match status" value="1"/>
</dbReference>
<dbReference type="CDD" id="cd04301">
    <property type="entry name" value="NAT_SF"/>
    <property type="match status" value="1"/>
</dbReference>